<organism evidence="1 2">
    <name type="scientific">Enterococcus faecalis</name>
    <name type="common">Streptococcus faecalis</name>
    <dbReference type="NCBI Taxonomy" id="1351"/>
    <lineage>
        <taxon>Bacteria</taxon>
        <taxon>Bacillati</taxon>
        <taxon>Bacillota</taxon>
        <taxon>Bacilli</taxon>
        <taxon>Lactobacillales</taxon>
        <taxon>Enterococcaceae</taxon>
        <taxon>Enterococcus</taxon>
    </lineage>
</organism>
<protein>
    <submittedName>
        <fullName evidence="1">Uncharacterized protein</fullName>
    </submittedName>
</protein>
<reference evidence="1" key="1">
    <citation type="submission" date="2022-08" db="EMBL/GenBank/DDBJ databases">
        <title>Molecular epidemiological analysis of five strains of VanD-type vancomycin-resistant Enterococcus faecalis.</title>
        <authorList>
            <person name="Mimura K."/>
            <person name="Hashimoto Y."/>
            <person name="Tomita H."/>
        </authorList>
    </citation>
    <scope>NUCLEOTIDE SEQUENCE</scope>
    <source>
        <strain evidence="1">SVR2332</strain>
    </source>
</reference>
<name>A0AC59HKB9_ENTFL</name>
<dbReference type="Proteomes" id="UP001317613">
    <property type="component" value="Chromosome"/>
</dbReference>
<sequence length="224" mass="26295">MLNTNIRKMGLCAWFMKHHTMEFFSSLKLQKFLFFYESYSFAMNDDVDMSYLTGYKNGPVFTDVYGDYTYRYSEFKNHLLTIYDETKEKFNALDISIDMDIAKKAAFLVSILSESELSDLSHSFDVWKVKEARIESGEKQVRLNSFDFSENDKVLARNLYDLYSLEQINNWEIISVNNMKFLIDLKQKELLTEELEASLQELSKQELDNPVYISIENGVIVVDD</sequence>
<accession>A0AC59HKB9</accession>
<evidence type="ECO:0000313" key="1">
    <source>
        <dbReference type="EMBL" id="BDQ60070.1"/>
    </source>
</evidence>
<gene>
    <name evidence="1" type="ORF">EfsSVR2332_01480</name>
</gene>
<evidence type="ECO:0000313" key="2">
    <source>
        <dbReference type="Proteomes" id="UP001317613"/>
    </source>
</evidence>
<dbReference type="EMBL" id="AP026729">
    <property type="protein sequence ID" value="BDQ60070.1"/>
    <property type="molecule type" value="Genomic_DNA"/>
</dbReference>
<proteinExistence type="predicted"/>